<dbReference type="PANTHER" id="PTHR46986">
    <property type="entry name" value="ENDORIBONUCLEASE YBEY, CHLOROPLASTIC"/>
    <property type="match status" value="1"/>
</dbReference>
<keyword evidence="9" id="KW-1185">Reference proteome</keyword>
<sequence length="212" mass="24232">MVVLIRNLQKRIVLNIPLILQNANTLVDILRINHFDVNLVFVGKGFIKSLNLRYRRRNVTTDVLAFPYLQVRSSKRKGSFFLVVTIKFSNLPKPGVLPQMPLKPHEYTLGDIVLGTHKITEDCESDGIELDTYLPVIITHGLCHLLGYTHETQDELDKVGKISYCSTLVFSRQLPQCVLIMRNKEVEVLKEFNGRTGFNSVPVTPEKVELFR</sequence>
<name>A0ABN8SRN8_9CNID</name>
<dbReference type="Pfam" id="PF02130">
    <property type="entry name" value="YbeY"/>
    <property type="match status" value="1"/>
</dbReference>
<proteinExistence type="inferred from homology"/>
<dbReference type="Proteomes" id="UP001159427">
    <property type="component" value="Unassembled WGS sequence"/>
</dbReference>
<dbReference type="Gene3D" id="3.40.390.30">
    <property type="entry name" value="Metalloproteases ('zincins'), catalytic domain"/>
    <property type="match status" value="1"/>
</dbReference>
<evidence type="ECO:0000256" key="4">
    <source>
        <dbReference type="ARBA" id="ARBA00022723"/>
    </source>
</evidence>
<keyword evidence="3" id="KW-0540">Nuclease</keyword>
<gene>
    <name evidence="8" type="ORF">PEVE_00025461</name>
</gene>
<evidence type="ECO:0000313" key="9">
    <source>
        <dbReference type="Proteomes" id="UP001159427"/>
    </source>
</evidence>
<evidence type="ECO:0000256" key="7">
    <source>
        <dbReference type="ARBA" id="ARBA00022833"/>
    </source>
</evidence>
<keyword evidence="5" id="KW-0255">Endonuclease</keyword>
<keyword evidence="7" id="KW-0862">Zinc</keyword>
<reference evidence="8 9" key="1">
    <citation type="submission" date="2022-05" db="EMBL/GenBank/DDBJ databases">
        <authorList>
            <consortium name="Genoscope - CEA"/>
            <person name="William W."/>
        </authorList>
    </citation>
    <scope>NUCLEOTIDE SEQUENCE [LARGE SCALE GENOMIC DNA]</scope>
</reference>
<comment type="cofactor">
    <cofactor evidence="1">
        <name>Zn(2+)</name>
        <dbReference type="ChEBI" id="CHEBI:29105"/>
    </cofactor>
</comment>
<dbReference type="HAMAP" id="MF_00009">
    <property type="entry name" value="Endoribonucl_YbeY"/>
    <property type="match status" value="1"/>
</dbReference>
<evidence type="ECO:0000256" key="5">
    <source>
        <dbReference type="ARBA" id="ARBA00022759"/>
    </source>
</evidence>
<keyword evidence="4" id="KW-0479">Metal-binding</keyword>
<dbReference type="PROSITE" id="PS01306">
    <property type="entry name" value="UPF0054"/>
    <property type="match status" value="1"/>
</dbReference>
<evidence type="ECO:0000256" key="3">
    <source>
        <dbReference type="ARBA" id="ARBA00022722"/>
    </source>
</evidence>
<dbReference type="NCBIfam" id="TIGR00043">
    <property type="entry name" value="rRNA maturation RNase YbeY"/>
    <property type="match status" value="1"/>
</dbReference>
<dbReference type="InterPro" id="IPR023091">
    <property type="entry name" value="MetalPrtase_cat_dom_sf_prd"/>
</dbReference>
<dbReference type="SUPFAM" id="SSF55486">
    <property type="entry name" value="Metalloproteases ('zincins'), catalytic domain"/>
    <property type="match status" value="1"/>
</dbReference>
<evidence type="ECO:0000313" key="8">
    <source>
        <dbReference type="EMBL" id="CAH3193237.1"/>
    </source>
</evidence>
<comment type="similarity">
    <text evidence="2">Belongs to the endoribonuclease YbeY family.</text>
</comment>
<protein>
    <submittedName>
        <fullName evidence="8">Uncharacterized protein</fullName>
    </submittedName>
</protein>
<feature type="non-terminal residue" evidence="8">
    <location>
        <position position="212"/>
    </location>
</feature>
<evidence type="ECO:0000256" key="6">
    <source>
        <dbReference type="ARBA" id="ARBA00022801"/>
    </source>
</evidence>
<evidence type="ECO:0000256" key="1">
    <source>
        <dbReference type="ARBA" id="ARBA00001947"/>
    </source>
</evidence>
<accession>A0ABN8SRN8</accession>
<evidence type="ECO:0000256" key="2">
    <source>
        <dbReference type="ARBA" id="ARBA00010875"/>
    </source>
</evidence>
<keyword evidence="6" id="KW-0378">Hydrolase</keyword>
<comment type="caution">
    <text evidence="8">The sequence shown here is derived from an EMBL/GenBank/DDBJ whole genome shotgun (WGS) entry which is preliminary data.</text>
</comment>
<dbReference type="EMBL" id="CALNXI010003428">
    <property type="protein sequence ID" value="CAH3193237.1"/>
    <property type="molecule type" value="Genomic_DNA"/>
</dbReference>
<organism evidence="8 9">
    <name type="scientific">Porites evermanni</name>
    <dbReference type="NCBI Taxonomy" id="104178"/>
    <lineage>
        <taxon>Eukaryota</taxon>
        <taxon>Metazoa</taxon>
        <taxon>Cnidaria</taxon>
        <taxon>Anthozoa</taxon>
        <taxon>Hexacorallia</taxon>
        <taxon>Scleractinia</taxon>
        <taxon>Fungiina</taxon>
        <taxon>Poritidae</taxon>
        <taxon>Porites</taxon>
    </lineage>
</organism>
<dbReference type="InterPro" id="IPR002036">
    <property type="entry name" value="YbeY"/>
</dbReference>
<dbReference type="PANTHER" id="PTHR46986:SF1">
    <property type="entry name" value="ENDORIBONUCLEASE YBEY, CHLOROPLASTIC"/>
    <property type="match status" value="1"/>
</dbReference>
<dbReference type="InterPro" id="IPR020549">
    <property type="entry name" value="YbeY_CS"/>
</dbReference>